<dbReference type="InterPro" id="IPR013324">
    <property type="entry name" value="RNA_pol_sigma_r3/r4-like"/>
</dbReference>
<evidence type="ECO:0000259" key="7">
    <source>
        <dbReference type="Pfam" id="PF04545"/>
    </source>
</evidence>
<dbReference type="GO" id="GO:0003677">
    <property type="term" value="F:DNA binding"/>
    <property type="evidence" value="ECO:0007669"/>
    <property type="project" value="UniProtKB-KW"/>
</dbReference>
<dbReference type="NCBIfam" id="TIGR02937">
    <property type="entry name" value="sigma70-ECF"/>
    <property type="match status" value="1"/>
</dbReference>
<reference evidence="8 9" key="1">
    <citation type="submission" date="2015-03" db="EMBL/GenBank/DDBJ databases">
        <title>Luteipulveratus halotolerans sp. nov., a novel actinobacterium (Dermacoccaceae) from Sarawak, Malaysia.</title>
        <authorList>
            <person name="Juboi H."/>
            <person name="Basik A."/>
            <person name="Shamsul S.S."/>
            <person name="Arnold P."/>
            <person name="Schmitt E.K."/>
            <person name="Sanglier J.-J."/>
            <person name="Yeo T."/>
        </authorList>
    </citation>
    <scope>NUCLEOTIDE SEQUENCE [LARGE SCALE GENOMIC DNA]</scope>
    <source>
        <strain evidence="8 9">MN07-A0370</strain>
    </source>
</reference>
<dbReference type="NCBIfam" id="TIGR02980">
    <property type="entry name" value="SigBFG"/>
    <property type="match status" value="1"/>
</dbReference>
<dbReference type="CDD" id="cd06171">
    <property type="entry name" value="Sigma70_r4"/>
    <property type="match status" value="1"/>
</dbReference>
<dbReference type="PATRIC" id="fig|571913.6.peg.137"/>
<dbReference type="InterPro" id="IPR007630">
    <property type="entry name" value="RNA_pol_sigma70_r4"/>
</dbReference>
<keyword evidence="3" id="KW-0238">DNA-binding</keyword>
<evidence type="ECO:0000256" key="2">
    <source>
        <dbReference type="ARBA" id="ARBA00023082"/>
    </source>
</evidence>
<name>A0A0K1JP64_9MICO</name>
<dbReference type="Gene3D" id="1.20.140.160">
    <property type="match status" value="1"/>
</dbReference>
<dbReference type="GO" id="GO:0016987">
    <property type="term" value="F:sigma factor activity"/>
    <property type="evidence" value="ECO:0007669"/>
    <property type="project" value="UniProtKB-KW"/>
</dbReference>
<dbReference type="Pfam" id="PF04545">
    <property type="entry name" value="Sigma70_r4"/>
    <property type="match status" value="1"/>
</dbReference>
<evidence type="ECO:0000256" key="4">
    <source>
        <dbReference type="ARBA" id="ARBA00023163"/>
    </source>
</evidence>
<keyword evidence="4" id="KW-0804">Transcription</keyword>
<dbReference type="GO" id="GO:0006352">
    <property type="term" value="P:DNA-templated transcription initiation"/>
    <property type="evidence" value="ECO:0007669"/>
    <property type="project" value="InterPro"/>
</dbReference>
<feature type="domain" description="RNA polymerase sigma-70 region 2" evidence="6">
    <location>
        <begin position="39"/>
        <end position="107"/>
    </location>
</feature>
<protein>
    <recommendedName>
        <fullName evidence="10">RNA polymerase sigma factor</fullName>
    </recommendedName>
</protein>
<dbReference type="Gene3D" id="1.20.120.1810">
    <property type="match status" value="1"/>
</dbReference>
<dbReference type="SUPFAM" id="SSF88659">
    <property type="entry name" value="Sigma3 and sigma4 domains of RNA polymerase sigma factors"/>
    <property type="match status" value="2"/>
</dbReference>
<keyword evidence="9" id="KW-1185">Reference proteome</keyword>
<evidence type="ECO:0000256" key="3">
    <source>
        <dbReference type="ARBA" id="ARBA00023125"/>
    </source>
</evidence>
<dbReference type="PRINTS" id="PR00046">
    <property type="entry name" value="SIGMA70FCT"/>
</dbReference>
<dbReference type="EMBL" id="CP011112">
    <property type="protein sequence ID" value="AKU18509.1"/>
    <property type="molecule type" value="Genomic_DNA"/>
</dbReference>
<dbReference type="RefSeq" id="WP_169787613.1">
    <property type="nucleotide sequence ID" value="NZ_CP011112.1"/>
</dbReference>
<dbReference type="InterPro" id="IPR014284">
    <property type="entry name" value="RNA_pol_sigma-70_dom"/>
</dbReference>
<dbReference type="InterPro" id="IPR000943">
    <property type="entry name" value="RNA_pol_sigma70"/>
</dbReference>
<feature type="domain" description="RNA polymerase sigma-70 region 3" evidence="5">
    <location>
        <begin position="117"/>
        <end position="188"/>
    </location>
</feature>
<dbReference type="Pfam" id="PF04539">
    <property type="entry name" value="Sigma70_r3"/>
    <property type="match status" value="1"/>
</dbReference>
<dbReference type="PANTHER" id="PTHR30385:SF4">
    <property type="entry name" value="RNA POLYMERASE SIGMA-E FACTOR"/>
    <property type="match status" value="1"/>
</dbReference>
<evidence type="ECO:0000256" key="1">
    <source>
        <dbReference type="ARBA" id="ARBA00023015"/>
    </source>
</evidence>
<dbReference type="KEGG" id="lmoi:VV02_00685"/>
<dbReference type="InterPro" id="IPR007624">
    <property type="entry name" value="RNA_pol_sigma70_r3"/>
</dbReference>
<dbReference type="InterPro" id="IPR014322">
    <property type="entry name" value="RNA_pol_sigma-B/F/G"/>
</dbReference>
<evidence type="ECO:0000259" key="6">
    <source>
        <dbReference type="Pfam" id="PF04542"/>
    </source>
</evidence>
<evidence type="ECO:0000313" key="9">
    <source>
        <dbReference type="Proteomes" id="UP000066480"/>
    </source>
</evidence>
<evidence type="ECO:0000259" key="5">
    <source>
        <dbReference type="Pfam" id="PF04539"/>
    </source>
</evidence>
<feature type="domain" description="RNA polymerase sigma-70 region 4" evidence="7">
    <location>
        <begin position="203"/>
        <end position="250"/>
    </location>
</feature>
<dbReference type="Pfam" id="PF04542">
    <property type="entry name" value="Sigma70_r2"/>
    <property type="match status" value="1"/>
</dbReference>
<dbReference type="InterPro" id="IPR013325">
    <property type="entry name" value="RNA_pol_sigma_r2"/>
</dbReference>
<dbReference type="AlphaFoldDB" id="A0A0K1JP64"/>
<dbReference type="PANTHER" id="PTHR30385">
    <property type="entry name" value="SIGMA FACTOR F FLAGELLAR"/>
    <property type="match status" value="1"/>
</dbReference>
<evidence type="ECO:0000313" key="8">
    <source>
        <dbReference type="EMBL" id="AKU18509.1"/>
    </source>
</evidence>
<keyword evidence="1" id="KW-0805">Transcription regulation</keyword>
<organism evidence="8 9">
    <name type="scientific">Luteipulveratus mongoliensis</name>
    <dbReference type="NCBI Taxonomy" id="571913"/>
    <lineage>
        <taxon>Bacteria</taxon>
        <taxon>Bacillati</taxon>
        <taxon>Actinomycetota</taxon>
        <taxon>Actinomycetes</taxon>
        <taxon>Micrococcales</taxon>
        <taxon>Dermacoccaceae</taxon>
        <taxon>Luteipulveratus</taxon>
    </lineage>
</organism>
<sequence>MSVMTESPAPEHVDAESLLREANSECDPIRAARLRDHVVVQHRGLAMNLARRFDRRGVELDDLQQVALLGLVLAARRYRPDKGHGFTAFAVPTITGEIKRYFRDHGWAVRPPRALQETHREIREARESLQQELGRDPSADELAEVVGCSLEAVRSAQQVETQYRSISLDTPVAGEDSSPLRDTLADDIRDFDRVDSVVSLRPLLMQLSPREQLIVRLRFVDNLTQRQIGQRIGVSQMQVSRLLTDILHRLAEQLSPSHARPRSHPALAG</sequence>
<proteinExistence type="predicted"/>
<keyword evidence="2" id="KW-0731">Sigma factor</keyword>
<dbReference type="Proteomes" id="UP000066480">
    <property type="component" value="Chromosome"/>
</dbReference>
<dbReference type="InterPro" id="IPR007627">
    <property type="entry name" value="RNA_pol_sigma70_r2"/>
</dbReference>
<dbReference type="STRING" id="571913.VV02_00685"/>
<accession>A0A0K1JP64</accession>
<gene>
    <name evidence="8" type="ORF">VV02_00685</name>
</gene>
<evidence type="ECO:0008006" key="10">
    <source>
        <dbReference type="Google" id="ProtNLM"/>
    </source>
</evidence>
<dbReference type="SUPFAM" id="SSF88946">
    <property type="entry name" value="Sigma2 domain of RNA polymerase sigma factors"/>
    <property type="match status" value="1"/>
</dbReference>